<reference evidence="1" key="2">
    <citation type="journal article" date="2015" name="Fish Shellfish Immunol.">
        <title>Early steps in the European eel (Anguilla anguilla)-Vibrio vulnificus interaction in the gills: Role of the RtxA13 toxin.</title>
        <authorList>
            <person name="Callol A."/>
            <person name="Pajuelo D."/>
            <person name="Ebbesson L."/>
            <person name="Teles M."/>
            <person name="MacKenzie S."/>
            <person name="Amaro C."/>
        </authorList>
    </citation>
    <scope>NUCLEOTIDE SEQUENCE</scope>
</reference>
<protein>
    <submittedName>
        <fullName evidence="1">Uncharacterized protein</fullName>
    </submittedName>
</protein>
<name>A0A0E9S7V9_ANGAN</name>
<dbReference type="EMBL" id="GBXM01071236">
    <property type="protein sequence ID" value="JAH37341.1"/>
    <property type="molecule type" value="Transcribed_RNA"/>
</dbReference>
<reference evidence="1" key="1">
    <citation type="submission" date="2014-11" db="EMBL/GenBank/DDBJ databases">
        <authorList>
            <person name="Amaro Gonzalez C."/>
        </authorList>
    </citation>
    <scope>NUCLEOTIDE SEQUENCE</scope>
</reference>
<evidence type="ECO:0000313" key="1">
    <source>
        <dbReference type="EMBL" id="JAH37341.1"/>
    </source>
</evidence>
<sequence>MSPHWVLWVLLGLFASNLRLRVPIKILFHPS</sequence>
<dbReference type="AlphaFoldDB" id="A0A0E9S7V9"/>
<organism evidence="1">
    <name type="scientific">Anguilla anguilla</name>
    <name type="common">European freshwater eel</name>
    <name type="synonym">Muraena anguilla</name>
    <dbReference type="NCBI Taxonomy" id="7936"/>
    <lineage>
        <taxon>Eukaryota</taxon>
        <taxon>Metazoa</taxon>
        <taxon>Chordata</taxon>
        <taxon>Craniata</taxon>
        <taxon>Vertebrata</taxon>
        <taxon>Euteleostomi</taxon>
        <taxon>Actinopterygii</taxon>
        <taxon>Neopterygii</taxon>
        <taxon>Teleostei</taxon>
        <taxon>Anguilliformes</taxon>
        <taxon>Anguillidae</taxon>
        <taxon>Anguilla</taxon>
    </lineage>
</organism>
<accession>A0A0E9S7V9</accession>
<proteinExistence type="predicted"/>